<keyword evidence="4" id="KW-1185">Reference proteome</keyword>
<comment type="caution">
    <text evidence="3">The sequence shown here is derived from an EMBL/GenBank/DDBJ whole genome shotgun (WGS) entry which is preliminary data.</text>
</comment>
<evidence type="ECO:0000256" key="2">
    <source>
        <dbReference type="SAM" id="Phobius"/>
    </source>
</evidence>
<keyword evidence="2" id="KW-0472">Membrane</keyword>
<dbReference type="RefSeq" id="XP_021883344.1">
    <property type="nucleotide sequence ID" value="XM_022023515.1"/>
</dbReference>
<gene>
    <name evidence="3" type="ORF">BCR41DRAFT_349690</name>
</gene>
<keyword evidence="2" id="KW-0812">Transmembrane</keyword>
<keyword evidence="2" id="KW-1133">Transmembrane helix</keyword>
<sequence>MSRPKEYCCCCVPLGFGVIIICLLALVHGIFNLVTTQQGEPISLTSNVLALISGGLFLLLGLGGGYCALSKSYKRVKAFSILWWIATAVITAFNIVDFSLVSRHKEDIKLACQKELGDITYSTSLPEDCYGAVTTMLVLFLVLDMMLMLFFGHAIHLYANQLKGPDDNVNQDHPLSEIEPQHKVELPEYRP</sequence>
<evidence type="ECO:0000256" key="1">
    <source>
        <dbReference type="SAM" id="MobiDB-lite"/>
    </source>
</evidence>
<feature type="compositionally biased region" description="Basic and acidic residues" evidence="1">
    <location>
        <begin position="174"/>
        <end position="191"/>
    </location>
</feature>
<accession>A0A1Y2GTG7</accession>
<evidence type="ECO:0008006" key="5">
    <source>
        <dbReference type="Google" id="ProtNLM"/>
    </source>
</evidence>
<dbReference type="AlphaFoldDB" id="A0A1Y2GTG7"/>
<evidence type="ECO:0000313" key="4">
    <source>
        <dbReference type="Proteomes" id="UP000193648"/>
    </source>
</evidence>
<dbReference type="Proteomes" id="UP000193648">
    <property type="component" value="Unassembled WGS sequence"/>
</dbReference>
<feature type="transmembrane region" description="Helical" evidence="2">
    <location>
        <begin position="7"/>
        <end position="28"/>
    </location>
</feature>
<reference evidence="3 4" key="1">
    <citation type="submission" date="2016-07" db="EMBL/GenBank/DDBJ databases">
        <title>Pervasive Adenine N6-methylation of Active Genes in Fungi.</title>
        <authorList>
            <consortium name="DOE Joint Genome Institute"/>
            <person name="Mondo S.J."/>
            <person name="Dannebaum R.O."/>
            <person name="Kuo R.C."/>
            <person name="Labutti K."/>
            <person name="Haridas S."/>
            <person name="Kuo A."/>
            <person name="Salamov A."/>
            <person name="Ahrendt S.R."/>
            <person name="Lipzen A."/>
            <person name="Sullivan W."/>
            <person name="Andreopoulos W.B."/>
            <person name="Clum A."/>
            <person name="Lindquist E."/>
            <person name="Daum C."/>
            <person name="Ramamoorthy G.K."/>
            <person name="Gryganskyi A."/>
            <person name="Culley D."/>
            <person name="Magnuson J.K."/>
            <person name="James T.Y."/>
            <person name="O'Malley M.A."/>
            <person name="Stajich J.E."/>
            <person name="Spatafora J.W."/>
            <person name="Visel A."/>
            <person name="Grigoriev I.V."/>
        </authorList>
    </citation>
    <scope>NUCLEOTIDE SEQUENCE [LARGE SCALE GENOMIC DNA]</scope>
    <source>
        <strain evidence="3 4">NRRL 3116</strain>
    </source>
</reference>
<organism evidence="3 4">
    <name type="scientific">Lobosporangium transversale</name>
    <dbReference type="NCBI Taxonomy" id="64571"/>
    <lineage>
        <taxon>Eukaryota</taxon>
        <taxon>Fungi</taxon>
        <taxon>Fungi incertae sedis</taxon>
        <taxon>Mucoromycota</taxon>
        <taxon>Mortierellomycotina</taxon>
        <taxon>Mortierellomycetes</taxon>
        <taxon>Mortierellales</taxon>
        <taxon>Mortierellaceae</taxon>
        <taxon>Lobosporangium</taxon>
    </lineage>
</organism>
<feature type="transmembrane region" description="Helical" evidence="2">
    <location>
        <begin position="48"/>
        <end position="69"/>
    </location>
</feature>
<dbReference type="InParanoid" id="A0A1Y2GTG7"/>
<feature type="transmembrane region" description="Helical" evidence="2">
    <location>
        <begin position="81"/>
        <end position="101"/>
    </location>
</feature>
<feature type="region of interest" description="Disordered" evidence="1">
    <location>
        <begin position="169"/>
        <end position="191"/>
    </location>
</feature>
<proteinExistence type="predicted"/>
<dbReference type="EMBL" id="MCFF01000010">
    <property type="protein sequence ID" value="ORZ22790.1"/>
    <property type="molecule type" value="Genomic_DNA"/>
</dbReference>
<dbReference type="OrthoDB" id="3239304at2759"/>
<name>A0A1Y2GTG7_9FUNG</name>
<evidence type="ECO:0000313" key="3">
    <source>
        <dbReference type="EMBL" id="ORZ22790.1"/>
    </source>
</evidence>
<dbReference type="GeneID" id="33565359"/>
<feature type="transmembrane region" description="Helical" evidence="2">
    <location>
        <begin position="130"/>
        <end position="151"/>
    </location>
</feature>
<protein>
    <recommendedName>
        <fullName evidence="5">MARVEL domain-containing protein</fullName>
    </recommendedName>
</protein>